<dbReference type="OrthoDB" id="9942268at2759"/>
<evidence type="ECO:0000313" key="2">
    <source>
        <dbReference type="EMBL" id="KAI1884086.1"/>
    </source>
</evidence>
<dbReference type="InterPro" id="IPR011993">
    <property type="entry name" value="PH-like_dom_sf"/>
</dbReference>
<dbReference type="CDD" id="cd00821">
    <property type="entry name" value="PH"/>
    <property type="match status" value="1"/>
</dbReference>
<feature type="domain" description="PH" evidence="1">
    <location>
        <begin position="7"/>
        <end position="75"/>
    </location>
</feature>
<comment type="caution">
    <text evidence="2">The sequence shown here is derived from an EMBL/GenBank/DDBJ whole genome shotgun (WGS) entry which is preliminary data.</text>
</comment>
<dbReference type="InterPro" id="IPR001849">
    <property type="entry name" value="PH_domain"/>
</dbReference>
<proteinExistence type="predicted"/>
<dbReference type="EMBL" id="JAERUA010000022">
    <property type="protein sequence ID" value="KAI1884086.1"/>
    <property type="molecule type" value="Genomic_DNA"/>
</dbReference>
<dbReference type="Proteomes" id="UP000829720">
    <property type="component" value="Unassembled WGS sequence"/>
</dbReference>
<dbReference type="AlphaFoldDB" id="A0A8T3CHR2"/>
<dbReference type="SUPFAM" id="SSF50729">
    <property type="entry name" value="PH domain-like"/>
    <property type="match status" value="1"/>
</dbReference>
<organism evidence="2 3">
    <name type="scientific">Albula goreensis</name>
    <dbReference type="NCBI Taxonomy" id="1534307"/>
    <lineage>
        <taxon>Eukaryota</taxon>
        <taxon>Metazoa</taxon>
        <taxon>Chordata</taxon>
        <taxon>Craniata</taxon>
        <taxon>Vertebrata</taxon>
        <taxon>Euteleostomi</taxon>
        <taxon>Actinopterygii</taxon>
        <taxon>Neopterygii</taxon>
        <taxon>Teleostei</taxon>
        <taxon>Albuliformes</taxon>
        <taxon>Albulidae</taxon>
        <taxon>Albula</taxon>
    </lineage>
</organism>
<dbReference type="PROSITE" id="PS50003">
    <property type="entry name" value="PH_DOMAIN"/>
    <property type="match status" value="1"/>
</dbReference>
<keyword evidence="3" id="KW-1185">Reference proteome</keyword>
<gene>
    <name evidence="2" type="ORF">AGOR_G00222760</name>
</gene>
<evidence type="ECO:0000313" key="3">
    <source>
        <dbReference type="Proteomes" id="UP000829720"/>
    </source>
</evidence>
<reference evidence="2" key="1">
    <citation type="submission" date="2021-01" db="EMBL/GenBank/DDBJ databases">
        <authorList>
            <person name="Zahm M."/>
            <person name="Roques C."/>
            <person name="Cabau C."/>
            <person name="Klopp C."/>
            <person name="Donnadieu C."/>
            <person name="Jouanno E."/>
            <person name="Lampietro C."/>
            <person name="Louis A."/>
            <person name="Herpin A."/>
            <person name="Echchiki A."/>
            <person name="Berthelot C."/>
            <person name="Parey E."/>
            <person name="Roest-Crollius H."/>
            <person name="Braasch I."/>
            <person name="Postlethwait J."/>
            <person name="Bobe J."/>
            <person name="Montfort J."/>
            <person name="Bouchez O."/>
            <person name="Begum T."/>
            <person name="Mejri S."/>
            <person name="Adams A."/>
            <person name="Chen W.-J."/>
            <person name="Guiguen Y."/>
        </authorList>
    </citation>
    <scope>NUCLEOTIDE SEQUENCE</scope>
    <source>
        <tissue evidence="2">Blood</tissue>
    </source>
</reference>
<dbReference type="Gene3D" id="2.30.29.30">
    <property type="entry name" value="Pleckstrin-homology domain (PH domain)/Phosphotyrosine-binding domain (PTB)"/>
    <property type="match status" value="1"/>
</dbReference>
<sequence length="75" mass="8883">MSTGEDELVFESFLRKRGKRMKLKWMTYWFRLQNSVLCFYSTKHGNSLQLKGQYYICMLHTVRRGPEGGEQAICV</sequence>
<accession>A0A8T3CHR2</accession>
<name>A0A8T3CHR2_9TELE</name>
<evidence type="ECO:0000259" key="1">
    <source>
        <dbReference type="PROSITE" id="PS50003"/>
    </source>
</evidence>
<protein>
    <recommendedName>
        <fullName evidence="1">PH domain-containing protein</fullName>
    </recommendedName>
</protein>